<name>V5ZDE3_9GAMM</name>
<keyword evidence="2" id="KW-1185">Reference proteome</keyword>
<protein>
    <submittedName>
        <fullName evidence="1">Uncharacterized protein</fullName>
    </submittedName>
</protein>
<sequence length="37" mass="4132">MILATLYAQGMSRVAEKKSPIAAVQAFRKKAVRKKIK</sequence>
<reference evidence="1 2" key="1">
    <citation type="journal article" date="2013" name="Syst. Appl. Microbiol.">
        <title>Phylogenetic position and virulence apparatus of the pear flower necrosis pathogen Erwinia piriflorinigrans CFBP 5888T as assessed by comparative genomics.</title>
        <authorList>
            <person name="Smits T.H."/>
            <person name="Rezzonico F."/>
            <person name="Lopez M.M."/>
            <person name="Blom J."/>
            <person name="Goesmann A."/>
            <person name="Frey J.E."/>
            <person name="Duffy B."/>
        </authorList>
    </citation>
    <scope>NUCLEOTIDE SEQUENCE [LARGE SCALE GENOMIC DNA]</scope>
    <source>
        <strain evidence="2">CFBP5888</strain>
    </source>
</reference>
<dbReference type="AlphaFoldDB" id="V5ZDE3"/>
<dbReference type="STRING" id="1161919.EPIR_3809"/>
<dbReference type="EMBL" id="CAHS01000023">
    <property type="protein sequence ID" value="CCG89172.1"/>
    <property type="molecule type" value="Genomic_DNA"/>
</dbReference>
<proteinExistence type="predicted"/>
<accession>V5ZDE3</accession>
<evidence type="ECO:0000313" key="1">
    <source>
        <dbReference type="EMBL" id="CCG89172.1"/>
    </source>
</evidence>
<comment type="caution">
    <text evidence="1">The sequence shown here is derived from an EMBL/GenBank/DDBJ whole genome shotgun (WGS) entry which is preliminary data.</text>
</comment>
<dbReference type="Proteomes" id="UP000018217">
    <property type="component" value="Unassembled WGS sequence"/>
</dbReference>
<organism evidence="1 2">
    <name type="scientific">Erwinia piriflorinigrans CFBP 5888</name>
    <dbReference type="NCBI Taxonomy" id="1161919"/>
    <lineage>
        <taxon>Bacteria</taxon>
        <taxon>Pseudomonadati</taxon>
        <taxon>Pseudomonadota</taxon>
        <taxon>Gammaproteobacteria</taxon>
        <taxon>Enterobacterales</taxon>
        <taxon>Erwiniaceae</taxon>
        <taxon>Erwinia</taxon>
    </lineage>
</organism>
<gene>
    <name evidence="1" type="ORF">EPIR_3809</name>
</gene>
<evidence type="ECO:0000313" key="2">
    <source>
        <dbReference type="Proteomes" id="UP000018217"/>
    </source>
</evidence>